<comment type="caution">
    <text evidence="2">The sequence shown here is derived from an EMBL/GenBank/DDBJ whole genome shotgun (WGS) entry which is preliminary data.</text>
</comment>
<reference evidence="2 3" key="1">
    <citation type="submission" date="2019-03" db="EMBL/GenBank/DDBJ databases">
        <title>Genomic Encyclopedia of Archaeal and Bacterial Type Strains, Phase II (KMG-II): from individual species to whole genera.</title>
        <authorList>
            <person name="Goeker M."/>
        </authorList>
    </citation>
    <scope>NUCLEOTIDE SEQUENCE [LARGE SCALE GENOMIC DNA]</scope>
    <source>
        <strain evidence="2 3">DSM 15388</strain>
    </source>
</reference>
<evidence type="ECO:0000313" key="2">
    <source>
        <dbReference type="EMBL" id="TCS38971.1"/>
    </source>
</evidence>
<keyword evidence="3" id="KW-1185">Reference proteome</keyword>
<dbReference type="SUPFAM" id="SSF53474">
    <property type="entry name" value="alpha/beta-Hydrolases"/>
    <property type="match status" value="1"/>
</dbReference>
<evidence type="ECO:0000256" key="1">
    <source>
        <dbReference type="SAM" id="SignalP"/>
    </source>
</evidence>
<gene>
    <name evidence="2" type="ORF">BCF53_11317</name>
</gene>
<feature type="signal peptide" evidence="1">
    <location>
        <begin position="1"/>
        <end position="21"/>
    </location>
</feature>
<protein>
    <submittedName>
        <fullName evidence="2">Uncharacterized protein</fullName>
    </submittedName>
</protein>
<name>A0A4R3I2I0_9GAMM</name>
<keyword evidence="1" id="KW-0732">Signal</keyword>
<accession>A0A4R3I2I0</accession>
<dbReference type="Proteomes" id="UP000295793">
    <property type="component" value="Unassembled WGS sequence"/>
</dbReference>
<dbReference type="EMBL" id="SLZR01000013">
    <property type="protein sequence ID" value="TCS38971.1"/>
    <property type="molecule type" value="Genomic_DNA"/>
</dbReference>
<dbReference type="OrthoDB" id="5846020at2"/>
<organism evidence="2 3">
    <name type="scientific">Reinekea marinisedimentorum</name>
    <dbReference type="NCBI Taxonomy" id="230495"/>
    <lineage>
        <taxon>Bacteria</taxon>
        <taxon>Pseudomonadati</taxon>
        <taxon>Pseudomonadota</taxon>
        <taxon>Gammaproteobacteria</taxon>
        <taxon>Oceanospirillales</taxon>
        <taxon>Saccharospirillaceae</taxon>
        <taxon>Reinekea</taxon>
    </lineage>
</organism>
<sequence length="363" mass="41142">MNLKLTVIIASCLLTVSQTEAGDVFDESVFSELDYGLYWAGKDNEFEKAGVDTQDGSEFYDPAKPTLIYIHGWQSDTVVDQYRESFYSDVNGRPNIDFADLWVDNGYNIGIMYWNQFADESEVKDAEAKIWSTKGDKAMRWLDSNGSYHYGDVSEPVPELLLEDYIWSMTGYSGSDIRIAGHSLGSQVAIRLTRLLQESAAAEEIADNLVPERLTLLDAFFSNWPKSYLGWQWTGEESRELVQEMIEQEDTAIDSYRTSLVTSSIFVGDENEDLHNQVAFSEQTTGYFDITEQTEKHIAAVWLYLWSIDYDSPDVTNNALSGISAKADNELVRQWMSSDYQISQSAGGSTKDPVDDAYRAYYR</sequence>
<dbReference type="RefSeq" id="WP_132702424.1">
    <property type="nucleotide sequence ID" value="NZ_SLZR01000013.1"/>
</dbReference>
<dbReference type="Gene3D" id="3.40.50.1820">
    <property type="entry name" value="alpha/beta hydrolase"/>
    <property type="match status" value="1"/>
</dbReference>
<dbReference type="AlphaFoldDB" id="A0A4R3I2I0"/>
<feature type="chain" id="PRO_5020698952" evidence="1">
    <location>
        <begin position="22"/>
        <end position="363"/>
    </location>
</feature>
<dbReference type="InterPro" id="IPR029058">
    <property type="entry name" value="AB_hydrolase_fold"/>
</dbReference>
<proteinExistence type="predicted"/>
<evidence type="ECO:0000313" key="3">
    <source>
        <dbReference type="Proteomes" id="UP000295793"/>
    </source>
</evidence>